<proteinExistence type="predicted"/>
<name>A0A0F9JSV9_9ZZZZ</name>
<sequence>MLKDRKTNHKYWGIEVIIQMKKEEFIILGDRIMSDKITICKVCDGKAKWWDEKEGYSEMTDRGRVKRSWTTRYHQCLEPDCGKKLDLGSTDHEEKDINYHSNEERRVYNI</sequence>
<accession>A0A0F9JSV9</accession>
<organism evidence="1">
    <name type="scientific">marine sediment metagenome</name>
    <dbReference type="NCBI Taxonomy" id="412755"/>
    <lineage>
        <taxon>unclassified sequences</taxon>
        <taxon>metagenomes</taxon>
        <taxon>ecological metagenomes</taxon>
    </lineage>
</organism>
<gene>
    <name evidence="1" type="ORF">LCGC14_1490140</name>
</gene>
<reference evidence="1" key="1">
    <citation type="journal article" date="2015" name="Nature">
        <title>Complex archaea that bridge the gap between prokaryotes and eukaryotes.</title>
        <authorList>
            <person name="Spang A."/>
            <person name="Saw J.H."/>
            <person name="Jorgensen S.L."/>
            <person name="Zaremba-Niedzwiedzka K."/>
            <person name="Martijn J."/>
            <person name="Lind A.E."/>
            <person name="van Eijk R."/>
            <person name="Schleper C."/>
            <person name="Guy L."/>
            <person name="Ettema T.J."/>
        </authorList>
    </citation>
    <scope>NUCLEOTIDE SEQUENCE</scope>
</reference>
<comment type="caution">
    <text evidence="1">The sequence shown here is derived from an EMBL/GenBank/DDBJ whole genome shotgun (WGS) entry which is preliminary data.</text>
</comment>
<evidence type="ECO:0000313" key="1">
    <source>
        <dbReference type="EMBL" id="KKM65556.1"/>
    </source>
</evidence>
<dbReference type="EMBL" id="LAZR01010706">
    <property type="protein sequence ID" value="KKM65556.1"/>
    <property type="molecule type" value="Genomic_DNA"/>
</dbReference>
<protein>
    <submittedName>
        <fullName evidence="1">Uncharacterized protein</fullName>
    </submittedName>
</protein>
<dbReference type="AlphaFoldDB" id="A0A0F9JSV9"/>